<protein>
    <submittedName>
        <fullName evidence="4">Cold-shock protein</fullName>
    </submittedName>
</protein>
<evidence type="ECO:0000313" key="5">
    <source>
        <dbReference type="Proteomes" id="UP000606044"/>
    </source>
</evidence>
<dbReference type="RefSeq" id="WP_188584300.1">
    <property type="nucleotide sequence ID" value="NZ_BMCT01000016.1"/>
</dbReference>
<dbReference type="PROSITE" id="PS51857">
    <property type="entry name" value="CSD_2"/>
    <property type="match status" value="1"/>
</dbReference>
<dbReference type="SUPFAM" id="SSF50249">
    <property type="entry name" value="Nucleic acid-binding proteins"/>
    <property type="match status" value="1"/>
</dbReference>
<comment type="caution">
    <text evidence="4">The sequence shown here is derived from an EMBL/GenBank/DDBJ whole genome shotgun (WGS) entry which is preliminary data.</text>
</comment>
<dbReference type="GO" id="GO:0005829">
    <property type="term" value="C:cytosol"/>
    <property type="evidence" value="ECO:0007669"/>
    <property type="project" value="UniProtKB-ARBA"/>
</dbReference>
<dbReference type="AlphaFoldDB" id="A0A917CL56"/>
<reference evidence="4" key="2">
    <citation type="submission" date="2020-09" db="EMBL/GenBank/DDBJ databases">
        <authorList>
            <person name="Sun Q."/>
            <person name="Sedlacek I."/>
        </authorList>
    </citation>
    <scope>NUCLEOTIDE SEQUENCE</scope>
    <source>
        <strain evidence="4">CCM 7897</strain>
    </source>
</reference>
<dbReference type="GO" id="GO:0003676">
    <property type="term" value="F:nucleic acid binding"/>
    <property type="evidence" value="ECO:0007669"/>
    <property type="project" value="InterPro"/>
</dbReference>
<dbReference type="FunFam" id="2.40.50.140:FF:000006">
    <property type="entry name" value="Cold shock protein CspC"/>
    <property type="match status" value="1"/>
</dbReference>
<reference evidence="4" key="1">
    <citation type="journal article" date="2014" name="Int. J. Syst. Evol. Microbiol.">
        <title>Complete genome sequence of Corynebacterium casei LMG S-19264T (=DSM 44701T), isolated from a smear-ripened cheese.</title>
        <authorList>
            <consortium name="US DOE Joint Genome Institute (JGI-PGF)"/>
            <person name="Walter F."/>
            <person name="Albersmeier A."/>
            <person name="Kalinowski J."/>
            <person name="Ruckert C."/>
        </authorList>
    </citation>
    <scope>NUCLEOTIDE SEQUENCE</scope>
    <source>
        <strain evidence="4">CCM 7897</strain>
    </source>
</reference>
<dbReference type="CDD" id="cd04458">
    <property type="entry name" value="CSP_CDS"/>
    <property type="match status" value="1"/>
</dbReference>
<dbReference type="Gene3D" id="2.40.50.140">
    <property type="entry name" value="Nucleic acid-binding proteins"/>
    <property type="match status" value="1"/>
</dbReference>
<evidence type="ECO:0000313" key="4">
    <source>
        <dbReference type="EMBL" id="GGF89821.1"/>
    </source>
</evidence>
<dbReference type="PIRSF" id="PIRSF002599">
    <property type="entry name" value="Cold_shock_A"/>
    <property type="match status" value="1"/>
</dbReference>
<evidence type="ECO:0000256" key="1">
    <source>
        <dbReference type="ARBA" id="ARBA00004496"/>
    </source>
</evidence>
<dbReference type="PANTHER" id="PTHR11544">
    <property type="entry name" value="COLD SHOCK DOMAIN CONTAINING PROTEINS"/>
    <property type="match status" value="1"/>
</dbReference>
<dbReference type="Proteomes" id="UP000606044">
    <property type="component" value="Unassembled WGS sequence"/>
</dbReference>
<keyword evidence="2" id="KW-0963">Cytoplasm</keyword>
<dbReference type="EMBL" id="BMCT01000016">
    <property type="protein sequence ID" value="GGF89821.1"/>
    <property type="molecule type" value="Genomic_DNA"/>
</dbReference>
<dbReference type="InterPro" id="IPR002059">
    <property type="entry name" value="CSP_DNA-bd"/>
</dbReference>
<gene>
    <name evidence="4" type="primary">cspA</name>
    <name evidence="4" type="ORF">GCM10007301_57170</name>
</gene>
<sequence length="70" mass="7404">MTTGTVKWFNPEKGFGFISPEDGGADAFVHISAVERAGLSTLKEGQKVSYELVADKRSGKTSAANLTIEG</sequence>
<keyword evidence="5" id="KW-1185">Reference proteome</keyword>
<dbReference type="InterPro" id="IPR050181">
    <property type="entry name" value="Cold_shock_domain"/>
</dbReference>
<dbReference type="InterPro" id="IPR011129">
    <property type="entry name" value="CSD"/>
</dbReference>
<comment type="subcellular location">
    <subcellularLocation>
        <location evidence="1">Cytoplasm</location>
    </subcellularLocation>
</comment>
<evidence type="ECO:0000256" key="2">
    <source>
        <dbReference type="ARBA" id="ARBA00022490"/>
    </source>
</evidence>
<proteinExistence type="predicted"/>
<dbReference type="InterPro" id="IPR012340">
    <property type="entry name" value="NA-bd_OB-fold"/>
</dbReference>
<dbReference type="Pfam" id="PF00313">
    <property type="entry name" value="CSD"/>
    <property type="match status" value="1"/>
</dbReference>
<name>A0A917CL56_9HYPH</name>
<organism evidence="4 5">
    <name type="scientific">Azorhizobium oxalatiphilum</name>
    <dbReference type="NCBI Taxonomy" id="980631"/>
    <lineage>
        <taxon>Bacteria</taxon>
        <taxon>Pseudomonadati</taxon>
        <taxon>Pseudomonadota</taxon>
        <taxon>Alphaproteobacteria</taxon>
        <taxon>Hyphomicrobiales</taxon>
        <taxon>Xanthobacteraceae</taxon>
        <taxon>Azorhizobium</taxon>
    </lineage>
</organism>
<dbReference type="InterPro" id="IPR012156">
    <property type="entry name" value="Cold_shock_CspA"/>
</dbReference>
<feature type="domain" description="CSD" evidence="3">
    <location>
        <begin position="1"/>
        <end position="68"/>
    </location>
</feature>
<dbReference type="PRINTS" id="PR00050">
    <property type="entry name" value="COLDSHOCK"/>
</dbReference>
<accession>A0A917CL56</accession>
<dbReference type="SMART" id="SM00357">
    <property type="entry name" value="CSP"/>
    <property type="match status" value="1"/>
</dbReference>
<evidence type="ECO:0000259" key="3">
    <source>
        <dbReference type="PROSITE" id="PS51857"/>
    </source>
</evidence>